<dbReference type="InterPro" id="IPR045038">
    <property type="entry name" value="AIG2-like"/>
</dbReference>
<evidence type="ECO:0000256" key="4">
    <source>
        <dbReference type="SAM" id="MobiDB-lite"/>
    </source>
</evidence>
<dbReference type="GeneID" id="89980484"/>
<name>A0AAV9NG34_9EURO</name>
<dbReference type="RefSeq" id="XP_064708521.1">
    <property type="nucleotide sequence ID" value="XM_064855861.1"/>
</dbReference>
<keyword evidence="7" id="KW-1185">Reference proteome</keyword>
<feature type="region of interest" description="Disordered" evidence="4">
    <location>
        <begin position="190"/>
        <end position="229"/>
    </location>
</feature>
<evidence type="ECO:0000256" key="1">
    <source>
        <dbReference type="ARBA" id="ARBA00008861"/>
    </source>
</evidence>
<evidence type="ECO:0000259" key="5">
    <source>
        <dbReference type="Pfam" id="PF06094"/>
    </source>
</evidence>
<feature type="domain" description="Gamma-glutamylcyclotransferase AIG2-like" evidence="5">
    <location>
        <begin position="23"/>
        <end position="156"/>
    </location>
</feature>
<evidence type="ECO:0000256" key="3">
    <source>
        <dbReference type="ARBA" id="ARBA00030602"/>
    </source>
</evidence>
<evidence type="ECO:0000313" key="6">
    <source>
        <dbReference type="EMBL" id="KAK5056805.1"/>
    </source>
</evidence>
<dbReference type="Proteomes" id="UP001358417">
    <property type="component" value="Unassembled WGS sequence"/>
</dbReference>
<organism evidence="6 7">
    <name type="scientific">Exophiala bonariae</name>
    <dbReference type="NCBI Taxonomy" id="1690606"/>
    <lineage>
        <taxon>Eukaryota</taxon>
        <taxon>Fungi</taxon>
        <taxon>Dikarya</taxon>
        <taxon>Ascomycota</taxon>
        <taxon>Pezizomycotina</taxon>
        <taxon>Eurotiomycetes</taxon>
        <taxon>Chaetothyriomycetidae</taxon>
        <taxon>Chaetothyriales</taxon>
        <taxon>Herpotrichiellaceae</taxon>
        <taxon>Exophiala</taxon>
    </lineage>
</organism>
<feature type="compositionally biased region" description="Basic and acidic residues" evidence="4">
    <location>
        <begin position="190"/>
        <end position="211"/>
    </location>
</feature>
<comment type="caution">
    <text evidence="6">The sequence shown here is derived from an EMBL/GenBank/DDBJ whole genome shotgun (WGS) entry which is preliminary data.</text>
</comment>
<dbReference type="CDD" id="cd06661">
    <property type="entry name" value="GGCT_like"/>
    <property type="match status" value="1"/>
</dbReference>
<dbReference type="Gene3D" id="3.10.490.10">
    <property type="entry name" value="Gamma-glutamyl cyclotransferase-like"/>
    <property type="match status" value="1"/>
</dbReference>
<protein>
    <recommendedName>
        <fullName evidence="3">Putative gamma-glutamylcyclotransferase</fullName>
    </recommendedName>
</protein>
<dbReference type="GO" id="GO:0016740">
    <property type="term" value="F:transferase activity"/>
    <property type="evidence" value="ECO:0007669"/>
    <property type="project" value="UniProtKB-KW"/>
</dbReference>
<keyword evidence="2" id="KW-0808">Transferase</keyword>
<dbReference type="PANTHER" id="PTHR31544">
    <property type="entry name" value="AIG2-LIKE PROTEIN D"/>
    <property type="match status" value="1"/>
</dbReference>
<dbReference type="AlphaFoldDB" id="A0AAV9NG34"/>
<dbReference type="InterPro" id="IPR036568">
    <property type="entry name" value="GGCT-like_sf"/>
</dbReference>
<evidence type="ECO:0000313" key="7">
    <source>
        <dbReference type="Proteomes" id="UP001358417"/>
    </source>
</evidence>
<dbReference type="SUPFAM" id="SSF110857">
    <property type="entry name" value="Gamma-glutamyl cyclotransferase-like"/>
    <property type="match status" value="1"/>
</dbReference>
<sequence>MSIHSLHFSDTIVTDHLPPSTTGTLMAPGVLHRVIHGTPDPQAWQRDLLTIRPALLQSHRRHRVRHADYPAILPHADSTVRGTLVTGLTEGDIYRLDIFEGDQYSREAVTVQVLQDVGLDERVSDEETSRLVVGEVVAQTYIWRDGEAALEAEEWDFEQFKREKMRAWMGLASGEGSTVVDDGFADVDRAVKEEEERSRRDGENLKGHDPMGGRGANGHITQRLEKAAV</sequence>
<dbReference type="PANTHER" id="PTHR31544:SF2">
    <property type="entry name" value="AIG2-LIKE PROTEIN D"/>
    <property type="match status" value="1"/>
</dbReference>
<evidence type="ECO:0000256" key="2">
    <source>
        <dbReference type="ARBA" id="ARBA00022679"/>
    </source>
</evidence>
<accession>A0AAV9NG34</accession>
<comment type="similarity">
    <text evidence="1">Belongs to the gamma-glutamylcyclotransferase family.</text>
</comment>
<reference evidence="6 7" key="1">
    <citation type="submission" date="2023-08" db="EMBL/GenBank/DDBJ databases">
        <title>Black Yeasts Isolated from many extreme environments.</title>
        <authorList>
            <person name="Coleine C."/>
            <person name="Stajich J.E."/>
            <person name="Selbmann L."/>
        </authorList>
    </citation>
    <scope>NUCLEOTIDE SEQUENCE [LARGE SCALE GENOMIC DNA]</scope>
    <source>
        <strain evidence="6 7">CCFEE 5792</strain>
    </source>
</reference>
<gene>
    <name evidence="6" type="ORF">LTR84_012337</name>
</gene>
<proteinExistence type="inferred from homology"/>
<dbReference type="InterPro" id="IPR013024">
    <property type="entry name" value="GGCT-like"/>
</dbReference>
<dbReference type="InterPro" id="IPR009288">
    <property type="entry name" value="AIG2-like_dom"/>
</dbReference>
<dbReference type="Pfam" id="PF06094">
    <property type="entry name" value="GGACT"/>
    <property type="match status" value="1"/>
</dbReference>
<dbReference type="EMBL" id="JAVRRD010000007">
    <property type="protein sequence ID" value="KAK5056805.1"/>
    <property type="molecule type" value="Genomic_DNA"/>
</dbReference>